<feature type="domain" description="Zinc finger CHCC-type" evidence="1">
    <location>
        <begin position="38"/>
        <end position="71"/>
    </location>
</feature>
<proteinExistence type="predicted"/>
<evidence type="ECO:0000313" key="2">
    <source>
        <dbReference type="EMBL" id="EEG23629.1"/>
    </source>
</evidence>
<organism evidence="2 3">
    <name type="scientific">Eikenella corrodens ATCC 23834</name>
    <dbReference type="NCBI Taxonomy" id="546274"/>
    <lineage>
        <taxon>Bacteria</taxon>
        <taxon>Pseudomonadati</taxon>
        <taxon>Pseudomonadota</taxon>
        <taxon>Betaproteobacteria</taxon>
        <taxon>Neisseriales</taxon>
        <taxon>Neisseriaceae</taxon>
        <taxon>Eikenella</taxon>
    </lineage>
</organism>
<accession>C0DWF4</accession>
<gene>
    <name evidence="2" type="ORF">EIKCOROL_01704</name>
</gene>
<evidence type="ECO:0000313" key="3">
    <source>
        <dbReference type="Proteomes" id="UP000005837"/>
    </source>
</evidence>
<dbReference type="eggNOG" id="COG4391">
    <property type="taxonomic scope" value="Bacteria"/>
</dbReference>
<name>C0DWF4_EIKCO</name>
<dbReference type="Proteomes" id="UP000005837">
    <property type="component" value="Unassembled WGS sequence"/>
</dbReference>
<dbReference type="Pfam" id="PF10276">
    <property type="entry name" value="zf-CHCC"/>
    <property type="match status" value="1"/>
</dbReference>
<sequence>MAAAESASHHANCPIRTISMPYQTQPPIVITPADLPLHCSGPTHEAWSGHPRVFLPITSNGSIECPYCGSIYQLNGEVDRHH</sequence>
<protein>
    <recommendedName>
        <fullName evidence="1">Zinc finger CHCC-type domain-containing protein</fullName>
    </recommendedName>
</protein>
<reference evidence="2 3" key="1">
    <citation type="submission" date="2009-01" db="EMBL/GenBank/DDBJ databases">
        <authorList>
            <person name="Fulton L."/>
            <person name="Clifton S."/>
            <person name="Chinwalla A.T."/>
            <person name="Mitreva M."/>
            <person name="Sodergren E."/>
            <person name="Weinstock G."/>
            <person name="Clifton S."/>
            <person name="Dooling D.J."/>
            <person name="Fulton B."/>
            <person name="Minx P."/>
            <person name="Pepin K.H."/>
            <person name="Johnson M."/>
            <person name="Bhonagiri V."/>
            <person name="Nash W.E."/>
            <person name="Mardis E.R."/>
            <person name="Wilson R.K."/>
        </authorList>
    </citation>
    <scope>NUCLEOTIDE SEQUENCE [LARGE SCALE GENOMIC DNA]</scope>
    <source>
        <strain evidence="2 3">ATCC 23834</strain>
    </source>
</reference>
<dbReference type="InterPro" id="IPR019401">
    <property type="entry name" value="Znf_CHCC"/>
</dbReference>
<dbReference type="HOGENOM" id="CLU_083053_4_0_4"/>
<comment type="caution">
    <text evidence="2">The sequence shown here is derived from an EMBL/GenBank/DDBJ whole genome shotgun (WGS) entry which is preliminary data.</text>
</comment>
<dbReference type="Gene3D" id="2.60.260.40">
    <property type="entry name" value="q5lls5 like domains"/>
    <property type="match status" value="1"/>
</dbReference>
<dbReference type="AlphaFoldDB" id="C0DWF4"/>
<evidence type="ECO:0000259" key="1">
    <source>
        <dbReference type="Pfam" id="PF10276"/>
    </source>
</evidence>
<dbReference type="EMBL" id="ACEA01000034">
    <property type="protein sequence ID" value="EEG23629.1"/>
    <property type="molecule type" value="Genomic_DNA"/>
</dbReference>